<dbReference type="FunFam" id="3.40.640.10:FF:000090">
    <property type="entry name" value="Pyridoxal phosphate-dependent aminotransferase"/>
    <property type="match status" value="1"/>
</dbReference>
<evidence type="ECO:0000256" key="7">
    <source>
        <dbReference type="ARBA" id="ARBA00051587"/>
    </source>
</evidence>
<dbReference type="AlphaFoldDB" id="A0A377JQ40"/>
<evidence type="ECO:0000256" key="8">
    <source>
        <dbReference type="ARBA" id="ARBA00066317"/>
    </source>
</evidence>
<dbReference type="InterPro" id="IPR015421">
    <property type="entry name" value="PyrdxlP-dep_Trfase_major"/>
</dbReference>
<dbReference type="InterPro" id="IPR000653">
    <property type="entry name" value="DegT/StrS_aminotransferase"/>
</dbReference>
<evidence type="ECO:0000313" key="11">
    <source>
        <dbReference type="EMBL" id="STP09683.1"/>
    </source>
</evidence>
<dbReference type="Proteomes" id="UP000255335">
    <property type="component" value="Unassembled WGS sequence"/>
</dbReference>
<dbReference type="EC" id="2.6.1.102" evidence="8"/>
<proteinExistence type="inferred from homology"/>
<dbReference type="Gene3D" id="3.40.640.10">
    <property type="entry name" value="Type I PLP-dependent aspartate aminotransferase-like (Major domain)"/>
    <property type="match status" value="1"/>
</dbReference>
<keyword evidence="5 10" id="KW-0663">Pyridoxal phosphate</keyword>
<dbReference type="RefSeq" id="WP_115026330.1">
    <property type="nucleotide sequence ID" value="NZ_UGHZ01000001.1"/>
</dbReference>
<protein>
    <recommendedName>
        <fullName evidence="9">GDP-perosamine synthase</fullName>
        <ecNumber evidence="8">2.6.1.102</ecNumber>
    </recommendedName>
</protein>
<comment type="cofactor">
    <cofactor evidence="1">
        <name>pyridoxal 5'-phosphate</name>
        <dbReference type="ChEBI" id="CHEBI:597326"/>
    </cofactor>
</comment>
<evidence type="ECO:0000256" key="3">
    <source>
        <dbReference type="ARBA" id="ARBA00022576"/>
    </source>
</evidence>
<dbReference type="PANTHER" id="PTHR30244:SF34">
    <property type="entry name" value="DTDP-4-AMINO-4,6-DIDEOXYGALACTOSE TRANSAMINASE"/>
    <property type="match status" value="1"/>
</dbReference>
<evidence type="ECO:0000256" key="9">
    <source>
        <dbReference type="ARBA" id="ARBA00074221"/>
    </source>
</evidence>
<evidence type="ECO:0000256" key="2">
    <source>
        <dbReference type="ARBA" id="ARBA00005125"/>
    </source>
</evidence>
<dbReference type="GO" id="GO:0030170">
    <property type="term" value="F:pyridoxal phosphate binding"/>
    <property type="evidence" value="ECO:0007669"/>
    <property type="project" value="TreeGrafter"/>
</dbReference>
<dbReference type="GO" id="GO:0102933">
    <property type="term" value="F:GDP-4-dehydro-6-deoxy-D-mannose-4-aminotransferase activity"/>
    <property type="evidence" value="ECO:0007669"/>
    <property type="project" value="UniProtKB-EC"/>
</dbReference>
<dbReference type="Gene3D" id="3.10.580.10">
    <property type="entry name" value="CBS-domain"/>
    <property type="match status" value="1"/>
</dbReference>
<comment type="catalytic activity">
    <reaction evidence="7">
        <text>GDP-alpha-D-perosamine + 2-oxoglutarate = GDP-4-dehydro-alpha-D-rhamnose + L-glutamate</text>
        <dbReference type="Rhea" id="RHEA:36779"/>
        <dbReference type="ChEBI" id="CHEBI:16810"/>
        <dbReference type="ChEBI" id="CHEBI:29985"/>
        <dbReference type="ChEBI" id="CHEBI:57964"/>
        <dbReference type="ChEBI" id="CHEBI:73996"/>
        <dbReference type="EC" id="2.6.1.102"/>
    </reaction>
</comment>
<dbReference type="PANTHER" id="PTHR30244">
    <property type="entry name" value="TRANSAMINASE"/>
    <property type="match status" value="1"/>
</dbReference>
<dbReference type="InterPro" id="IPR015424">
    <property type="entry name" value="PyrdxlP-dep_Trfase"/>
</dbReference>
<accession>A0A377JQ40</accession>
<name>A0A377JQ40_9HELI</name>
<dbReference type="CDD" id="cd00616">
    <property type="entry name" value="AHBA_syn"/>
    <property type="match status" value="1"/>
</dbReference>
<dbReference type="InterPro" id="IPR015422">
    <property type="entry name" value="PyrdxlP-dep_Trfase_small"/>
</dbReference>
<evidence type="ECO:0000256" key="6">
    <source>
        <dbReference type="ARBA" id="ARBA00037999"/>
    </source>
</evidence>
<organism evidence="11 12">
    <name type="scientific">Helicobacter cinaedi</name>
    <dbReference type="NCBI Taxonomy" id="213"/>
    <lineage>
        <taxon>Bacteria</taxon>
        <taxon>Pseudomonadati</taxon>
        <taxon>Campylobacterota</taxon>
        <taxon>Epsilonproteobacteria</taxon>
        <taxon>Campylobacterales</taxon>
        <taxon>Helicobacteraceae</taxon>
        <taxon>Helicobacter</taxon>
    </lineage>
</organism>
<keyword evidence="3 11" id="KW-0032">Aminotransferase</keyword>
<keyword evidence="4 11" id="KW-0808">Transferase</keyword>
<evidence type="ECO:0000256" key="5">
    <source>
        <dbReference type="ARBA" id="ARBA00022898"/>
    </source>
</evidence>
<gene>
    <name evidence="11" type="primary">arnB_3</name>
    <name evidence="11" type="ORF">NCTC12221_01129</name>
</gene>
<dbReference type="SUPFAM" id="SSF54631">
    <property type="entry name" value="CBS-domain pair"/>
    <property type="match status" value="1"/>
</dbReference>
<evidence type="ECO:0000256" key="10">
    <source>
        <dbReference type="RuleBase" id="RU004508"/>
    </source>
</evidence>
<dbReference type="SUPFAM" id="SSF53383">
    <property type="entry name" value="PLP-dependent transferases"/>
    <property type="match status" value="1"/>
</dbReference>
<dbReference type="EMBL" id="UGHZ01000001">
    <property type="protein sequence ID" value="STP09683.1"/>
    <property type="molecule type" value="Genomic_DNA"/>
</dbReference>
<comment type="similarity">
    <text evidence="6 10">Belongs to the DegT/DnrJ/EryC1 family.</text>
</comment>
<comment type="pathway">
    <text evidence="2">Bacterial outer membrane biogenesis; LPS O-antigen biosynthesis.</text>
</comment>
<evidence type="ECO:0000256" key="1">
    <source>
        <dbReference type="ARBA" id="ARBA00001933"/>
    </source>
</evidence>
<reference evidence="11 12" key="1">
    <citation type="submission" date="2018-06" db="EMBL/GenBank/DDBJ databases">
        <authorList>
            <consortium name="Pathogen Informatics"/>
            <person name="Doyle S."/>
        </authorList>
    </citation>
    <scope>NUCLEOTIDE SEQUENCE [LARGE SCALE GENOMIC DNA]</scope>
    <source>
        <strain evidence="11 12">NCTC12221</strain>
    </source>
</reference>
<sequence length="473" mass="52782">MNSKVGSLGLSEFCIDCEASIFTAMSCINQNTMGVAFVVDSAMKLQGVISDGDIRRGLLRGLSLQSPVKSIMQKAYYYTLQGDVIDNAKLAEFKLIPIVDTSHILVDYYSSKKRFYPVATPSLHGNELNYLLDAFFSSWISSSGRYITQFEEAFALYCGVGQGVSVFNGTVALHLALHALGITQGDEVIVPDLTFAATINAILLAGATPVIVDIEEDSWCISPQAIESAITPRTKAIIPVHLYGQVCDMEAIMNLVKKYKLYVIEDCAEAHGAEFDGKKVGSFGDVGCFSFFGNKVITTGEGGMCVCNDKALSEKMRILRDHGMDKHKRYWHSEVGFNYRMTNIQAALGLAQLERIDEILYHRERYEKQYKQILGSLIIPQAHLAGRKKITWLASFLFRGENKDEFMQKLKKNGIDSRNFFYPLSDMPLYAKYARQTPVAHKISNLGFNLPTYESLRSLEDISSSIQSILKEF</sequence>
<dbReference type="GO" id="GO:0000271">
    <property type="term" value="P:polysaccharide biosynthetic process"/>
    <property type="evidence" value="ECO:0007669"/>
    <property type="project" value="TreeGrafter"/>
</dbReference>
<dbReference type="Gene3D" id="3.90.1150.10">
    <property type="entry name" value="Aspartate Aminotransferase, domain 1"/>
    <property type="match status" value="1"/>
</dbReference>
<evidence type="ECO:0000313" key="12">
    <source>
        <dbReference type="Proteomes" id="UP000255335"/>
    </source>
</evidence>
<evidence type="ECO:0000256" key="4">
    <source>
        <dbReference type="ARBA" id="ARBA00022679"/>
    </source>
</evidence>
<dbReference type="InterPro" id="IPR046342">
    <property type="entry name" value="CBS_dom_sf"/>
</dbReference>
<dbReference type="Pfam" id="PF01041">
    <property type="entry name" value="DegT_DnrJ_EryC1"/>
    <property type="match status" value="1"/>
</dbReference>